<proteinExistence type="predicted"/>
<reference evidence="1 2" key="1">
    <citation type="submission" date="2017-08" db="EMBL/GenBank/DDBJ databases">
        <title>Resequencing and Reannotation of the genome of Pyrococcus furiosus type strain DSM3638.</title>
        <authorList>
            <person name="Reichelt R.M."/>
            <person name="Bunk B."/>
        </authorList>
    </citation>
    <scope>NUCLEOTIDE SEQUENCE [LARGE SCALE GENOMIC DNA]</scope>
    <source>
        <strain evidence="1 2">DSM 3638</strain>
    </source>
</reference>
<name>A0A5C0XRX3_PYRFU</name>
<dbReference type="Proteomes" id="UP000324354">
    <property type="component" value="Chromosome"/>
</dbReference>
<protein>
    <submittedName>
        <fullName evidence="1">Uncharacterized protein</fullName>
    </submittedName>
</protein>
<dbReference type="GeneID" id="13301143"/>
<dbReference type="GeneID" id="41713859"/>
<accession>A0A5C0XRX3</accession>
<dbReference type="RefSeq" id="WP_011013181.1">
    <property type="nucleotide sequence ID" value="NC_003413.1"/>
</dbReference>
<organism evidence="1 2">
    <name type="scientific">Pyrococcus furiosus (strain ATCC 43587 / DSM 3638 / JCM 8422 / Vc1)</name>
    <dbReference type="NCBI Taxonomy" id="186497"/>
    <lineage>
        <taxon>Archaea</taxon>
        <taxon>Methanobacteriati</taxon>
        <taxon>Methanobacteriota</taxon>
        <taxon>Thermococci</taxon>
        <taxon>Thermococcales</taxon>
        <taxon>Thermococcaceae</taxon>
        <taxon>Pyrococcus</taxon>
    </lineage>
</organism>
<sequence>MLSDPREILQYLLTYVGEVFEKENEINKEEVIGWRGSVSSIIYYKPGYEIDELDKIRRLIFREDFMSYRTYIPDEIRGIISYIDGICQKLESLNGKYEKLCAEIRKFLISGDIRWLIKKSEEISNQVDLDTKSLEKLVGFLEGLIFLLKLFMKVNKYYQEFFTSEEDKIKLHDNVEAIYLKDEDGEILWLFKPQGNYVRGLEISVNFDTYDYVRLWEGVNEYAIVKASLTGKSEGIKELDKIEVPTLLLF</sequence>
<gene>
    <name evidence="1" type="ORF">PFDSM3638_10265</name>
</gene>
<evidence type="ECO:0000313" key="1">
    <source>
        <dbReference type="EMBL" id="QEK79627.1"/>
    </source>
</evidence>
<dbReference type="EMBL" id="CP023154">
    <property type="protein sequence ID" value="QEK79627.1"/>
    <property type="molecule type" value="Genomic_DNA"/>
</dbReference>
<dbReference type="AlphaFoldDB" id="A0A5C0XRX3"/>
<evidence type="ECO:0000313" key="2">
    <source>
        <dbReference type="Proteomes" id="UP000324354"/>
    </source>
</evidence>